<protein>
    <recommendedName>
        <fullName evidence="3">Solute-binding protein family 3/N-terminal domain-containing protein</fullName>
    </recommendedName>
</protein>
<comment type="caution">
    <text evidence="1">The sequence shown here is derived from an EMBL/GenBank/DDBJ whole genome shotgun (WGS) entry which is preliminary data.</text>
</comment>
<sequence length="279" mass="31862">MVVFGIIDWANMTILHYYFPIETVRLISSPLDKSMPTYIGYILGISLFVVSIRIYGDEQTILLAQPITQPTIYSSVAKEVLLSAYAQIDESVTFELYPAKRALRIADKGLTDGLLARTPGLEQDYPNLRMLSVPVAFEKVYLFTNQRYVSPIDWRELTKYRVAAVRGFMLVAQSFPSGILVEVSSIEQAFYMLSQHKVDFVIDLESGECSLKKLGLSEIRKLEPAMTELIVYHYLHENNKALMTRVEPILRKMETQGKIKAIYQKVNRAFNCDNLPYIP</sequence>
<name>A0A161XZ81_9GAMM</name>
<gene>
    <name evidence="1" type="ORF">N473_03480</name>
</gene>
<accession>A0A161XZ81</accession>
<dbReference type="PATRIC" id="fig|1365248.3.peg.4548"/>
<dbReference type="Proteomes" id="UP000076486">
    <property type="component" value="Unassembled WGS sequence"/>
</dbReference>
<evidence type="ECO:0000313" key="1">
    <source>
        <dbReference type="EMBL" id="KZN59231.1"/>
    </source>
</evidence>
<organism evidence="1 2">
    <name type="scientific">Pseudoalteromonas luteoviolacea CPMOR-1</name>
    <dbReference type="NCBI Taxonomy" id="1365248"/>
    <lineage>
        <taxon>Bacteria</taxon>
        <taxon>Pseudomonadati</taxon>
        <taxon>Pseudomonadota</taxon>
        <taxon>Gammaproteobacteria</taxon>
        <taxon>Alteromonadales</taxon>
        <taxon>Pseudoalteromonadaceae</taxon>
        <taxon>Pseudoalteromonas</taxon>
    </lineage>
</organism>
<proteinExistence type="predicted"/>
<dbReference type="AlphaFoldDB" id="A0A161XZ81"/>
<evidence type="ECO:0008006" key="3">
    <source>
        <dbReference type="Google" id="ProtNLM"/>
    </source>
</evidence>
<dbReference type="SUPFAM" id="SSF53850">
    <property type="entry name" value="Periplasmic binding protein-like II"/>
    <property type="match status" value="1"/>
</dbReference>
<evidence type="ECO:0000313" key="2">
    <source>
        <dbReference type="Proteomes" id="UP000076486"/>
    </source>
</evidence>
<dbReference type="Gene3D" id="3.40.190.10">
    <property type="entry name" value="Periplasmic binding protein-like II"/>
    <property type="match status" value="2"/>
</dbReference>
<reference evidence="1 2" key="1">
    <citation type="submission" date="2013-07" db="EMBL/GenBank/DDBJ databases">
        <title>Comparative Genomic and Metabolomic Analysis of Twelve Strains of Pseudoalteromonas luteoviolacea.</title>
        <authorList>
            <person name="Vynne N.G."/>
            <person name="Mansson M."/>
            <person name="Gram L."/>
        </authorList>
    </citation>
    <scope>NUCLEOTIDE SEQUENCE [LARGE SCALE GENOMIC DNA]</scope>
    <source>
        <strain evidence="1 2">CPMOR-1</strain>
    </source>
</reference>
<dbReference type="EMBL" id="AUYC01000062">
    <property type="protein sequence ID" value="KZN59231.1"/>
    <property type="molecule type" value="Genomic_DNA"/>
</dbReference>